<protein>
    <recommendedName>
        <fullName evidence="4">Transposase DDE domain-containing protein</fullName>
    </recommendedName>
</protein>
<organism evidence="2 3">
    <name type="scientific">Thomasclavelia cocleata</name>
    <dbReference type="NCBI Taxonomy" id="69824"/>
    <lineage>
        <taxon>Bacteria</taxon>
        <taxon>Bacillati</taxon>
        <taxon>Bacillota</taxon>
        <taxon>Erysipelotrichia</taxon>
        <taxon>Erysipelotrichales</taxon>
        <taxon>Coprobacillaceae</taxon>
        <taxon>Thomasclavelia</taxon>
    </lineage>
</organism>
<dbReference type="EMBL" id="FOIN01000071">
    <property type="protein sequence ID" value="SET89851.1"/>
    <property type="molecule type" value="Genomic_DNA"/>
</dbReference>
<dbReference type="AlphaFoldDB" id="A0A1I0I0B0"/>
<proteinExistence type="predicted"/>
<reference evidence="3" key="1">
    <citation type="submission" date="2016-10" db="EMBL/GenBank/DDBJ databases">
        <authorList>
            <person name="Varghese N."/>
            <person name="Submissions S."/>
        </authorList>
    </citation>
    <scope>NUCLEOTIDE SEQUENCE [LARGE SCALE GENOMIC DNA]</scope>
    <source>
        <strain evidence="3">DSM 1551</strain>
    </source>
</reference>
<dbReference type="Proteomes" id="UP000198558">
    <property type="component" value="Unassembled WGS sequence"/>
</dbReference>
<name>A0A1I0I0B0_9FIRM</name>
<sequence>MTMTVNKTKHDHIILCTIDELVPADHMVRKLEASIDWCFIYPLVE</sequence>
<evidence type="ECO:0008006" key="4">
    <source>
        <dbReference type="Google" id="ProtNLM"/>
    </source>
</evidence>
<accession>A0A1I0I0B0</accession>
<evidence type="ECO:0000313" key="1">
    <source>
        <dbReference type="EMBL" id="SET87431.1"/>
    </source>
</evidence>
<feature type="non-terminal residue" evidence="2">
    <location>
        <position position="45"/>
    </location>
</feature>
<keyword evidence="3" id="KW-1185">Reference proteome</keyword>
<evidence type="ECO:0000313" key="3">
    <source>
        <dbReference type="Proteomes" id="UP000198558"/>
    </source>
</evidence>
<gene>
    <name evidence="1" type="ORF">SAMN04489758_16110</name>
    <name evidence="2" type="ORF">SAMN04489758_1717</name>
</gene>
<reference evidence="2" key="2">
    <citation type="submission" date="2016-10" db="EMBL/GenBank/DDBJ databases">
        <authorList>
            <person name="de Groot N.N."/>
        </authorList>
    </citation>
    <scope>NUCLEOTIDE SEQUENCE [LARGE SCALE GENOMIC DNA]</scope>
    <source>
        <strain evidence="2">DSM 1551</strain>
    </source>
</reference>
<dbReference type="EMBL" id="FOIN01000061">
    <property type="protein sequence ID" value="SET87431.1"/>
    <property type="molecule type" value="Genomic_DNA"/>
</dbReference>
<evidence type="ECO:0000313" key="2">
    <source>
        <dbReference type="EMBL" id="SET89851.1"/>
    </source>
</evidence>